<dbReference type="GeneID" id="81581692"/>
<evidence type="ECO:0000313" key="2">
    <source>
        <dbReference type="EMBL" id="KAJ5615278.1"/>
    </source>
</evidence>
<proteinExistence type="predicted"/>
<dbReference type="EMBL" id="JAQJAE010000001">
    <property type="protein sequence ID" value="KAJ5615278.1"/>
    <property type="molecule type" value="Genomic_DNA"/>
</dbReference>
<feature type="region of interest" description="Disordered" evidence="1">
    <location>
        <begin position="230"/>
        <end position="258"/>
    </location>
</feature>
<protein>
    <submittedName>
        <fullName evidence="2">Uncharacterized protein</fullName>
    </submittedName>
</protein>
<feature type="region of interest" description="Disordered" evidence="1">
    <location>
        <begin position="326"/>
        <end position="395"/>
    </location>
</feature>
<dbReference type="Proteomes" id="UP001213799">
    <property type="component" value="Unassembled WGS sequence"/>
</dbReference>
<feature type="region of interest" description="Disordered" evidence="1">
    <location>
        <begin position="491"/>
        <end position="522"/>
    </location>
</feature>
<keyword evidence="3" id="KW-1185">Reference proteome</keyword>
<accession>A0AAD6EDU2</accession>
<dbReference type="AlphaFoldDB" id="A0AAD6EDU2"/>
<reference evidence="2" key="2">
    <citation type="submission" date="2023-01" db="EMBL/GenBank/DDBJ databases">
        <authorList>
            <person name="Petersen C."/>
        </authorList>
    </citation>
    <scope>NUCLEOTIDE SEQUENCE</scope>
    <source>
        <strain evidence="2">IBT 12815</strain>
    </source>
</reference>
<dbReference type="RefSeq" id="XP_056756445.1">
    <property type="nucleotide sequence ID" value="XM_056891450.1"/>
</dbReference>
<evidence type="ECO:0000313" key="3">
    <source>
        <dbReference type="Proteomes" id="UP001213799"/>
    </source>
</evidence>
<evidence type="ECO:0000256" key="1">
    <source>
        <dbReference type="SAM" id="MobiDB-lite"/>
    </source>
</evidence>
<name>A0AAD6EDU2_9EURO</name>
<reference evidence="2" key="1">
    <citation type="journal article" date="2023" name="IMA Fungus">
        <title>Comparative genomic study of the Penicillium genus elucidates a diverse pangenome and 15 lateral gene transfer events.</title>
        <authorList>
            <person name="Petersen C."/>
            <person name="Sorensen T."/>
            <person name="Nielsen M.R."/>
            <person name="Sondergaard T.E."/>
            <person name="Sorensen J.L."/>
            <person name="Fitzpatrick D.A."/>
            <person name="Frisvad J.C."/>
            <person name="Nielsen K.L."/>
        </authorList>
    </citation>
    <scope>NUCLEOTIDE SEQUENCE</scope>
    <source>
        <strain evidence="2">IBT 12815</strain>
    </source>
</reference>
<feature type="compositionally biased region" description="Polar residues" evidence="1">
    <location>
        <begin position="326"/>
        <end position="339"/>
    </location>
</feature>
<gene>
    <name evidence="2" type="ORF">N7537_000392</name>
</gene>
<feature type="compositionally biased region" description="Basic and acidic residues" evidence="1">
    <location>
        <begin position="359"/>
        <end position="375"/>
    </location>
</feature>
<sequence length="522" mass="58511">MPRVRRPSSTRPSNPRYGICADDEARDTARHLSVMNKNAQLELAGYSKDHDLPYYDKIEFDSNGYLVLPPGDHRLSDALVFLIVGQNVAATRNRHGKWPADFDSAGDIYPRRWPMGHPVIVWAHGIPFIPVFADYYALVGSHLRKYLWLITTKTSHAKLKHEGWHLGEITVSPKKLHPPVDMSRILNVDFDAYDWSKFTPVPTFKCSTKRQVLVLQGATLTLTRPANIRGFHPNAGPSQNTVANRPNDVDDETWSTRRASPYRRTNAISLIDKRATTLVAITTWRHPLDPDPAGTRYQEGSPSVELIQPTATTTFNAVNPISPTSSAINQNLGSTTVSADPQGPADTNHGQHPATHLVVNDRDSPSESLSIRDNEPPQQSPSIASLTDGRKRKYETTKDDIRRMFGSFSADLVDDCDYIDAIADKLTTITDMETELDTPEAQRILRLNEEIVDNHQQYNGMISQITQRLALRDDWQRCILERALESAHGNYTNTYGATESDGDDVGDTYGLREYSQRAQLNS</sequence>
<comment type="caution">
    <text evidence="2">The sequence shown here is derived from an EMBL/GenBank/DDBJ whole genome shotgun (WGS) entry which is preliminary data.</text>
</comment>
<organism evidence="2 3">
    <name type="scientific">Penicillium hordei</name>
    <dbReference type="NCBI Taxonomy" id="40994"/>
    <lineage>
        <taxon>Eukaryota</taxon>
        <taxon>Fungi</taxon>
        <taxon>Dikarya</taxon>
        <taxon>Ascomycota</taxon>
        <taxon>Pezizomycotina</taxon>
        <taxon>Eurotiomycetes</taxon>
        <taxon>Eurotiomycetidae</taxon>
        <taxon>Eurotiales</taxon>
        <taxon>Aspergillaceae</taxon>
        <taxon>Penicillium</taxon>
    </lineage>
</organism>
<feature type="compositionally biased region" description="Polar residues" evidence="1">
    <location>
        <begin position="376"/>
        <end position="385"/>
    </location>
</feature>
<feature type="region of interest" description="Disordered" evidence="1">
    <location>
        <begin position="1"/>
        <end position="20"/>
    </location>
</feature>